<evidence type="ECO:0000313" key="2">
    <source>
        <dbReference type="Proteomes" id="UP000789375"/>
    </source>
</evidence>
<gene>
    <name evidence="1" type="ORF">FMOSSE_LOCUS13712</name>
</gene>
<dbReference type="EMBL" id="CAJVPP010008641">
    <property type="protein sequence ID" value="CAG8698603.1"/>
    <property type="molecule type" value="Genomic_DNA"/>
</dbReference>
<keyword evidence="2" id="KW-1185">Reference proteome</keyword>
<evidence type="ECO:0000313" key="1">
    <source>
        <dbReference type="EMBL" id="CAG8698603.1"/>
    </source>
</evidence>
<protein>
    <submittedName>
        <fullName evidence="1">9057_t:CDS:1</fullName>
    </submittedName>
</protein>
<name>A0A9N9N393_FUNMO</name>
<dbReference type="AlphaFoldDB" id="A0A9N9N393"/>
<sequence length="74" mass="8418">MSMTVEIIQRPSQGHQYVTSPLARIKLDQFGTLCRSQNLTSYGFEPFSNKENNVQKNLLASSKSLQLQFVQPSR</sequence>
<proteinExistence type="predicted"/>
<accession>A0A9N9N393</accession>
<reference evidence="1" key="1">
    <citation type="submission" date="2021-06" db="EMBL/GenBank/DDBJ databases">
        <authorList>
            <person name="Kallberg Y."/>
            <person name="Tangrot J."/>
            <person name="Rosling A."/>
        </authorList>
    </citation>
    <scope>NUCLEOTIDE SEQUENCE</scope>
    <source>
        <strain evidence="1">87-6 pot B 2015</strain>
    </source>
</reference>
<dbReference type="Proteomes" id="UP000789375">
    <property type="component" value="Unassembled WGS sequence"/>
</dbReference>
<comment type="caution">
    <text evidence="1">The sequence shown here is derived from an EMBL/GenBank/DDBJ whole genome shotgun (WGS) entry which is preliminary data.</text>
</comment>
<organism evidence="1 2">
    <name type="scientific">Funneliformis mosseae</name>
    <name type="common">Endomycorrhizal fungus</name>
    <name type="synonym">Glomus mosseae</name>
    <dbReference type="NCBI Taxonomy" id="27381"/>
    <lineage>
        <taxon>Eukaryota</taxon>
        <taxon>Fungi</taxon>
        <taxon>Fungi incertae sedis</taxon>
        <taxon>Mucoromycota</taxon>
        <taxon>Glomeromycotina</taxon>
        <taxon>Glomeromycetes</taxon>
        <taxon>Glomerales</taxon>
        <taxon>Glomeraceae</taxon>
        <taxon>Funneliformis</taxon>
    </lineage>
</organism>